<protein>
    <submittedName>
        <fullName evidence="7">Di-and tricarboxylate transporters</fullName>
    </submittedName>
</protein>
<feature type="transmembrane region" description="Helical" evidence="6">
    <location>
        <begin position="72"/>
        <end position="95"/>
    </location>
</feature>
<evidence type="ECO:0000256" key="5">
    <source>
        <dbReference type="ARBA" id="ARBA00023136"/>
    </source>
</evidence>
<dbReference type="PANTHER" id="PTHR42826">
    <property type="entry name" value="DICARBOXYLATE TRANSPORTER 2.1, CHLOROPLASTIC"/>
    <property type="match status" value="1"/>
</dbReference>
<feature type="transmembrane region" description="Helical" evidence="6">
    <location>
        <begin position="107"/>
        <end position="126"/>
    </location>
</feature>
<evidence type="ECO:0000313" key="8">
    <source>
        <dbReference type="Proteomes" id="UP000254467"/>
    </source>
</evidence>
<evidence type="ECO:0000256" key="4">
    <source>
        <dbReference type="ARBA" id="ARBA00022989"/>
    </source>
</evidence>
<reference evidence="7 8" key="1">
    <citation type="submission" date="2018-06" db="EMBL/GenBank/DDBJ databases">
        <authorList>
            <consortium name="Pathogen Informatics"/>
            <person name="Doyle S."/>
        </authorList>
    </citation>
    <scope>NUCLEOTIDE SEQUENCE [LARGE SCALE GENOMIC DNA]</scope>
    <source>
        <strain evidence="7 8">NCTC11862</strain>
    </source>
</reference>
<feature type="transmembrane region" description="Helical" evidence="6">
    <location>
        <begin position="12"/>
        <end position="30"/>
    </location>
</feature>
<gene>
    <name evidence="7" type="primary">citT</name>
    <name evidence="7" type="ORF">NCTC11862_02461</name>
</gene>
<evidence type="ECO:0000313" key="7">
    <source>
        <dbReference type="EMBL" id="STD70873.1"/>
    </source>
</evidence>
<keyword evidence="4 6" id="KW-1133">Transmembrane helix</keyword>
<comment type="subcellular location">
    <subcellularLocation>
        <location evidence="1">Membrane</location>
        <topology evidence="1">Multi-pass membrane protein</topology>
    </subcellularLocation>
</comment>
<dbReference type="InterPro" id="IPR030676">
    <property type="entry name" value="CitT-rel"/>
</dbReference>
<dbReference type="GO" id="GO:0022857">
    <property type="term" value="F:transmembrane transporter activity"/>
    <property type="evidence" value="ECO:0007669"/>
    <property type="project" value="InterPro"/>
</dbReference>
<keyword evidence="5 6" id="KW-0472">Membrane</keyword>
<dbReference type="GO" id="GO:0016020">
    <property type="term" value="C:membrane"/>
    <property type="evidence" value="ECO:0007669"/>
    <property type="project" value="UniProtKB-SubCell"/>
</dbReference>
<keyword evidence="8" id="KW-1185">Reference proteome</keyword>
<organism evidence="7 8">
    <name type="scientific">Corynebacterium pilosum</name>
    <dbReference type="NCBI Taxonomy" id="35756"/>
    <lineage>
        <taxon>Bacteria</taxon>
        <taxon>Bacillati</taxon>
        <taxon>Actinomycetota</taxon>
        <taxon>Actinomycetes</taxon>
        <taxon>Mycobacteriales</taxon>
        <taxon>Corynebacteriaceae</taxon>
        <taxon>Corynebacterium</taxon>
    </lineage>
</organism>
<keyword evidence="3 6" id="KW-0812">Transmembrane</keyword>
<comment type="similarity">
    <text evidence="2">Belongs to the SLC13A/DASS transporter (TC 2.A.47) family. DIT1 subfamily.</text>
</comment>
<feature type="transmembrane region" description="Helical" evidence="6">
    <location>
        <begin position="36"/>
        <end position="60"/>
    </location>
</feature>
<evidence type="ECO:0000256" key="1">
    <source>
        <dbReference type="ARBA" id="ARBA00004141"/>
    </source>
</evidence>
<dbReference type="AlphaFoldDB" id="A0A376GTM7"/>
<evidence type="ECO:0000256" key="6">
    <source>
        <dbReference type="SAM" id="Phobius"/>
    </source>
</evidence>
<name>A0A376GTM7_9CORY</name>
<proteinExistence type="inferred from homology"/>
<accession>A0A376GTM7</accession>
<dbReference type="Proteomes" id="UP000254467">
    <property type="component" value="Unassembled WGS sequence"/>
</dbReference>
<dbReference type="Pfam" id="PF00939">
    <property type="entry name" value="Na_sulph_symp"/>
    <property type="match status" value="1"/>
</dbReference>
<dbReference type="EMBL" id="UFXQ01000002">
    <property type="protein sequence ID" value="STD70873.1"/>
    <property type="molecule type" value="Genomic_DNA"/>
</dbReference>
<evidence type="ECO:0000256" key="2">
    <source>
        <dbReference type="ARBA" id="ARBA00007349"/>
    </source>
</evidence>
<evidence type="ECO:0000256" key="3">
    <source>
        <dbReference type="ARBA" id="ARBA00022692"/>
    </source>
</evidence>
<sequence>MAAREVDSFGPLTYGEKVLTATFVLLLLLWTVGDLVFGISATTTAFVGVIVLLIAGVLTWSDITHEHAAWDTMVWFAVLYMMATALSAYGFIGWISELIASGLGDIHWIPALVLLVLIYFFSHYLFASATAHISAMYMHSLASYCARRSPATGSPSAGLHVKPVYFSNPIRWLRVTNTIRPQLHHRRRMVAHSSNRWCGVAEHLDCRGWSLDEPHRIW</sequence>
<dbReference type="InterPro" id="IPR001898">
    <property type="entry name" value="SLC13A/DASS"/>
</dbReference>